<dbReference type="InterPro" id="IPR044730">
    <property type="entry name" value="RNase_H-like_dom_plant"/>
</dbReference>
<gene>
    <name evidence="3" type="ORF">QYE76_064939</name>
</gene>
<dbReference type="InterPro" id="IPR002156">
    <property type="entry name" value="RNaseH_domain"/>
</dbReference>
<feature type="domain" description="Reverse transcriptase" evidence="2">
    <location>
        <begin position="1"/>
        <end position="160"/>
    </location>
</feature>
<accession>A0AAD8WAG1</accession>
<dbReference type="InterPro" id="IPR043502">
    <property type="entry name" value="DNA/RNA_pol_sf"/>
</dbReference>
<dbReference type="InterPro" id="IPR000477">
    <property type="entry name" value="RT_dom"/>
</dbReference>
<dbReference type="Proteomes" id="UP001231189">
    <property type="component" value="Unassembled WGS sequence"/>
</dbReference>
<dbReference type="GO" id="GO:0004523">
    <property type="term" value="F:RNA-DNA hybrid ribonuclease activity"/>
    <property type="evidence" value="ECO:0007669"/>
    <property type="project" value="InterPro"/>
</dbReference>
<evidence type="ECO:0000256" key="1">
    <source>
        <dbReference type="SAM" id="MobiDB-lite"/>
    </source>
</evidence>
<sequence>MGFSEVWVNWIMTCVRSVRFAVRVNGSTLDTFVPSRGLRQGDPLSPYLFLFVADSLACLLRRETEIGRISPLKIVRRAPGITNLMFADDCLLFFRETKDQAIIVDNSLKLFQKSTGQFLNSSKCSLLFSSACPVGVQNDIKATLGVQSSSFEEKYLGLPTPEGRMKGEHFQPIMNRFTKRLTNWCEKFCSHAAKETHIKAVAQALPGYAMGVFKMTTTFCDQYEKLIRDYWWGDEEGQRKVHWLAWANLTKPKTKGGIGFRDIKLFNQALLRDKRGASFSGQTASVQESSNPKDAFHATVTCSKARALRQEMRKCWSLPPENEFRYTGRDWLQLLLDPLDDITRARVLLVLWRAWHLRNDVIHHKGDATIASSVIFLQSYLGETFNPSTVIHDEKGWTKLNIDGSFCASKETGGAGFVLRDSNGKVLVAACIQLHNCAEAEEVEATAVLLGLLQMENMQVANMIIESDCYVVVKALLSNDQDRSKWCAVLEEAKACTRSFAACRVLHVRREANSVADALARLARTSGNLEEMEAVVQGEMEGDNWSYPRSDGAEEEKNCCEDGRAWDSGSSW</sequence>
<proteinExistence type="predicted"/>
<dbReference type="PANTHER" id="PTHR33116">
    <property type="entry name" value="REVERSE TRANSCRIPTASE ZINC-BINDING DOMAIN-CONTAINING PROTEIN-RELATED-RELATED"/>
    <property type="match status" value="1"/>
</dbReference>
<dbReference type="Pfam" id="PF00078">
    <property type="entry name" value="RVT_1"/>
    <property type="match status" value="1"/>
</dbReference>
<dbReference type="AlphaFoldDB" id="A0AAD8WAG1"/>
<dbReference type="SUPFAM" id="SSF53098">
    <property type="entry name" value="Ribonuclease H-like"/>
    <property type="match status" value="1"/>
</dbReference>
<dbReference type="SUPFAM" id="SSF56672">
    <property type="entry name" value="DNA/RNA polymerases"/>
    <property type="match status" value="1"/>
</dbReference>
<organism evidence="3 4">
    <name type="scientific">Lolium multiflorum</name>
    <name type="common">Italian ryegrass</name>
    <name type="synonym">Lolium perenne subsp. multiflorum</name>
    <dbReference type="NCBI Taxonomy" id="4521"/>
    <lineage>
        <taxon>Eukaryota</taxon>
        <taxon>Viridiplantae</taxon>
        <taxon>Streptophyta</taxon>
        <taxon>Embryophyta</taxon>
        <taxon>Tracheophyta</taxon>
        <taxon>Spermatophyta</taxon>
        <taxon>Magnoliopsida</taxon>
        <taxon>Liliopsida</taxon>
        <taxon>Poales</taxon>
        <taxon>Poaceae</taxon>
        <taxon>BOP clade</taxon>
        <taxon>Pooideae</taxon>
        <taxon>Poodae</taxon>
        <taxon>Poeae</taxon>
        <taxon>Poeae Chloroplast Group 2 (Poeae type)</taxon>
        <taxon>Loliodinae</taxon>
        <taxon>Loliinae</taxon>
        <taxon>Lolium</taxon>
    </lineage>
</organism>
<feature type="region of interest" description="Disordered" evidence="1">
    <location>
        <begin position="543"/>
        <end position="572"/>
    </location>
</feature>
<dbReference type="Gene3D" id="3.30.420.10">
    <property type="entry name" value="Ribonuclease H-like superfamily/Ribonuclease H"/>
    <property type="match status" value="1"/>
</dbReference>
<keyword evidence="4" id="KW-1185">Reference proteome</keyword>
<dbReference type="Pfam" id="PF13456">
    <property type="entry name" value="RVT_3"/>
    <property type="match status" value="1"/>
</dbReference>
<feature type="compositionally biased region" description="Basic and acidic residues" evidence="1">
    <location>
        <begin position="551"/>
        <end position="565"/>
    </location>
</feature>
<dbReference type="GO" id="GO:0003676">
    <property type="term" value="F:nucleic acid binding"/>
    <property type="evidence" value="ECO:0007669"/>
    <property type="project" value="InterPro"/>
</dbReference>
<reference evidence="3" key="1">
    <citation type="submission" date="2023-07" db="EMBL/GenBank/DDBJ databases">
        <title>A chromosome-level genome assembly of Lolium multiflorum.</title>
        <authorList>
            <person name="Chen Y."/>
            <person name="Copetti D."/>
            <person name="Kolliker R."/>
            <person name="Studer B."/>
        </authorList>
    </citation>
    <scope>NUCLEOTIDE SEQUENCE</scope>
    <source>
        <strain evidence="3">02402/16</strain>
        <tissue evidence="3">Leaf</tissue>
    </source>
</reference>
<dbReference type="InterPro" id="IPR012337">
    <property type="entry name" value="RNaseH-like_sf"/>
</dbReference>
<dbReference type="CDD" id="cd06222">
    <property type="entry name" value="RNase_H_like"/>
    <property type="match status" value="1"/>
</dbReference>
<dbReference type="PROSITE" id="PS50878">
    <property type="entry name" value="RT_POL"/>
    <property type="match status" value="1"/>
</dbReference>
<evidence type="ECO:0000313" key="3">
    <source>
        <dbReference type="EMBL" id="KAK1647134.1"/>
    </source>
</evidence>
<evidence type="ECO:0000259" key="2">
    <source>
        <dbReference type="PROSITE" id="PS50878"/>
    </source>
</evidence>
<dbReference type="InterPro" id="IPR036397">
    <property type="entry name" value="RNaseH_sf"/>
</dbReference>
<name>A0AAD8WAG1_LOLMU</name>
<evidence type="ECO:0000313" key="4">
    <source>
        <dbReference type="Proteomes" id="UP001231189"/>
    </source>
</evidence>
<dbReference type="EMBL" id="JAUUTY010000004">
    <property type="protein sequence ID" value="KAK1647134.1"/>
    <property type="molecule type" value="Genomic_DNA"/>
</dbReference>
<dbReference type="PANTHER" id="PTHR33116:SF86">
    <property type="entry name" value="REVERSE TRANSCRIPTASE DOMAIN-CONTAINING PROTEIN"/>
    <property type="match status" value="1"/>
</dbReference>
<comment type="caution">
    <text evidence="3">The sequence shown here is derived from an EMBL/GenBank/DDBJ whole genome shotgun (WGS) entry which is preliminary data.</text>
</comment>
<protein>
    <recommendedName>
        <fullName evidence="2">Reverse transcriptase domain-containing protein</fullName>
    </recommendedName>
</protein>